<dbReference type="InterPro" id="IPR008207">
    <property type="entry name" value="Sig_transdc_His_kin_Hpt_dom"/>
</dbReference>
<protein>
    <recommendedName>
        <fullName evidence="2">HPt domain-containing protein</fullName>
    </recommendedName>
</protein>
<dbReference type="Gene3D" id="1.20.120.160">
    <property type="entry name" value="HPT domain"/>
    <property type="match status" value="1"/>
</dbReference>
<dbReference type="AlphaFoldDB" id="A0A6S5DDT5"/>
<dbReference type="GO" id="GO:0000160">
    <property type="term" value="P:phosphorelay signal transduction system"/>
    <property type="evidence" value="ECO:0007669"/>
    <property type="project" value="UniProtKB-KW"/>
</dbReference>
<name>A0A6S5DDT5_AERVE</name>
<dbReference type="Pfam" id="PF01627">
    <property type="entry name" value="Hpt"/>
    <property type="match status" value="1"/>
</dbReference>
<gene>
    <name evidence="3" type="ORF">WP3W19E03_25480</name>
</gene>
<dbReference type="RefSeq" id="WP_043155146.1">
    <property type="nucleotide sequence ID" value="NZ_AP022038.1"/>
</dbReference>
<feature type="domain" description="HPt" evidence="2">
    <location>
        <begin position="24"/>
        <end position="106"/>
    </location>
</feature>
<accession>A0A6S5DDT5</accession>
<dbReference type="InterPro" id="IPR036641">
    <property type="entry name" value="HPT_dom_sf"/>
</dbReference>
<dbReference type="SUPFAM" id="SSF47226">
    <property type="entry name" value="Histidine-containing phosphotransfer domain, HPT domain"/>
    <property type="match status" value="1"/>
</dbReference>
<evidence type="ECO:0000259" key="2">
    <source>
        <dbReference type="Pfam" id="PF01627"/>
    </source>
</evidence>
<sequence length="141" mass="16024">MSKQQKQLADLQAQLLMLGESFSQRLKDELPQLADKAELLQKSSYSTEQQQHLQALRDQLHKLAGSAGTFSFTDLGEQARILELQTQQLLNSLELQQDGIDTFISDIHLLANAREGANKRGNSSRLTQSFHFFMFEPFFLP</sequence>
<keyword evidence="1" id="KW-0902">Two-component regulatory system</keyword>
<evidence type="ECO:0000313" key="4">
    <source>
        <dbReference type="Proteomes" id="UP000515442"/>
    </source>
</evidence>
<proteinExistence type="predicted"/>
<evidence type="ECO:0000313" key="3">
    <source>
        <dbReference type="EMBL" id="BBR40023.1"/>
    </source>
</evidence>
<dbReference type="GO" id="GO:0004672">
    <property type="term" value="F:protein kinase activity"/>
    <property type="evidence" value="ECO:0007669"/>
    <property type="project" value="UniProtKB-ARBA"/>
</dbReference>
<organism evidence="3 4">
    <name type="scientific">Aeromonas veronii</name>
    <dbReference type="NCBI Taxonomy" id="654"/>
    <lineage>
        <taxon>Bacteria</taxon>
        <taxon>Pseudomonadati</taxon>
        <taxon>Pseudomonadota</taxon>
        <taxon>Gammaproteobacteria</taxon>
        <taxon>Aeromonadales</taxon>
        <taxon>Aeromonadaceae</taxon>
        <taxon>Aeromonas</taxon>
    </lineage>
</organism>
<dbReference type="Proteomes" id="UP000515442">
    <property type="component" value="Chromosome"/>
</dbReference>
<evidence type="ECO:0000256" key="1">
    <source>
        <dbReference type="ARBA" id="ARBA00023012"/>
    </source>
</evidence>
<reference evidence="3 4" key="1">
    <citation type="submission" date="2019-12" db="EMBL/GenBank/DDBJ databases">
        <title>complete genome sequences of Aeromonas veronii str. WP3-W19-ESBL-03 isolated from wastewater treatment plant effluent.</title>
        <authorList>
            <person name="Sekizuka T."/>
            <person name="Itokawa K."/>
            <person name="Yatsu K."/>
            <person name="Inamine Y."/>
            <person name="Kuroda M."/>
        </authorList>
    </citation>
    <scope>NUCLEOTIDE SEQUENCE [LARGE SCALE GENOMIC DNA]</scope>
    <source>
        <strain evidence="3 4">WP3-W19-ESBL-03</strain>
    </source>
</reference>
<dbReference type="EMBL" id="AP022038">
    <property type="protein sequence ID" value="BBR40023.1"/>
    <property type="molecule type" value="Genomic_DNA"/>
</dbReference>